<feature type="transmembrane region" description="Helical" evidence="17">
    <location>
        <begin position="802"/>
        <end position="825"/>
    </location>
</feature>
<feature type="transmembrane region" description="Helical" evidence="17">
    <location>
        <begin position="450"/>
        <end position="468"/>
    </location>
</feature>
<keyword evidence="15 17" id="KW-0407">Ion channel</keyword>
<dbReference type="GO" id="GO:0005886">
    <property type="term" value="C:plasma membrane"/>
    <property type="evidence" value="ECO:0000318"/>
    <property type="project" value="GO_Central"/>
</dbReference>
<comment type="caution">
    <text evidence="17">Lacks conserved residue(s) required for the propagation of feature annotation.</text>
</comment>
<keyword evidence="12" id="KW-0325">Glycoprotein</keyword>
<dbReference type="GO" id="GO:0005892">
    <property type="term" value="C:acetylcholine-gated channel complex"/>
    <property type="evidence" value="ECO:0000318"/>
    <property type="project" value="GO_Central"/>
</dbReference>
<dbReference type="FunFam" id="1.20.58.390:FF:000076">
    <property type="entry name" value="Glutamate-gated chloride channel, putative"/>
    <property type="match status" value="1"/>
</dbReference>
<keyword evidence="9 17" id="KW-0472">Membrane</keyword>
<dbReference type="InterPro" id="IPR036719">
    <property type="entry name" value="Neuro-gated_channel_TM_sf"/>
</dbReference>
<feature type="transmembrane region" description="Helical" evidence="17">
    <location>
        <begin position="499"/>
        <end position="517"/>
    </location>
</feature>
<dbReference type="FunFam" id="2.70.170.10:FF:000016">
    <property type="entry name" value="Nicotinic acetylcholine receptor subunit"/>
    <property type="match status" value="1"/>
</dbReference>
<dbReference type="SUPFAM" id="SSF63712">
    <property type="entry name" value="Nicotinic receptor ligand binding domain-like"/>
    <property type="match status" value="2"/>
</dbReference>
<dbReference type="Proteomes" id="UP000005239">
    <property type="component" value="Unassembled WGS sequence"/>
</dbReference>
<evidence type="ECO:0000256" key="17">
    <source>
        <dbReference type="RuleBase" id="RU000687"/>
    </source>
</evidence>
<dbReference type="InterPro" id="IPR006202">
    <property type="entry name" value="Neur_chan_lig-bd"/>
</dbReference>
<dbReference type="PANTHER" id="PTHR18945">
    <property type="entry name" value="NEUROTRANSMITTER GATED ION CHANNEL"/>
    <property type="match status" value="1"/>
</dbReference>
<evidence type="ECO:0000256" key="10">
    <source>
        <dbReference type="ARBA" id="ARBA00023157"/>
    </source>
</evidence>
<dbReference type="GO" id="GO:0045211">
    <property type="term" value="C:postsynaptic membrane"/>
    <property type="evidence" value="ECO:0007669"/>
    <property type="project" value="UniProtKB-SubCell"/>
</dbReference>
<dbReference type="InterPro" id="IPR002394">
    <property type="entry name" value="Nicotinic_acetylcholine_rcpt"/>
</dbReference>
<accession>A0A8R1YCW6</accession>
<dbReference type="FunFam" id="1.20.58.390:FF:000038">
    <property type="entry name" value="Acetylcholine receptor subunit beta-like 1"/>
    <property type="match status" value="1"/>
</dbReference>
<dbReference type="Pfam" id="PF02932">
    <property type="entry name" value="Neur_chan_memb"/>
    <property type="match status" value="2"/>
</dbReference>
<keyword evidence="5 17" id="KW-0732">Signal</keyword>
<feature type="chain" id="PRO_5042620773" evidence="17">
    <location>
        <begin position="20"/>
        <end position="1004"/>
    </location>
</feature>
<dbReference type="PRINTS" id="PR00252">
    <property type="entry name" value="NRIONCHANNEL"/>
</dbReference>
<evidence type="ECO:0000256" key="8">
    <source>
        <dbReference type="ARBA" id="ARBA00023065"/>
    </source>
</evidence>
<comment type="subcellular location">
    <subcellularLocation>
        <location evidence="16">Postsynaptic cell membrane</location>
        <topology evidence="16">Multi-pass membrane protein</topology>
    </subcellularLocation>
</comment>
<keyword evidence="7" id="KW-0770">Synapse</keyword>
<evidence type="ECO:0000256" key="7">
    <source>
        <dbReference type="ARBA" id="ARBA00023018"/>
    </source>
</evidence>
<sequence>MSSFTSSLLLVILLIFSLANLPASHYIGDRAYFLRQNSECKGGKVYEIKNVRDIGQCEEACRQFDCAAVNLFQLSEFYFVCEILSNLNGVIPAQGSACYIGHRDHFPVRDSISSMQYFTLLVILIIFIGKIESRPNKYKTFMDSIEFDDEGDLDEESDENTKLDQESVFTQGETRDFLRFLRSIKYDHRQVPDGKNGGPVIVNCSVVVSNVRAVSEITMDYALEIFYREAWRDPRLKYSKKKFKNKTSLSLHESYSNFLWHPDTFVPNAIASQNPRKQSVSHRSLLRLNPDGRILFSRRISLVLSCGMDLTMFPFDFQVCKLGIESYGHTADQVSYSWSDGDITALQLNKVSLPDFRIEKAFVTSRVEKYATGDYSRLYVCFVFSRAAGFCFLQLIVPSTAVVITSWVCLWMENETSFQDMISIILTITFLLFSYNEVMPRVSYLKAMDVWLGVCFIIVFFSLIKLALLKYMQQKLRKDSLFYDLRHLSTRRKCVVENWILFILAFILFCLFFFFGYENIHHPEIDPDLSSSTDAEDRLMIDLFRGYNALVQPIRNKSDIPLVVKIGMQLILLINVDEKDQVMHTNVWLTLEWHDFQLRWSPIEYEGVTEIRVAPEKIWLPDIVLFNNADGNYEVSFMCNALIKHDGTVLWVPPAIYKSSCIIDVEYFPFDEQTCHLIFGSWTYGRDEIQLDFAKSDMVDLQEYSPSSIWDLIDAPAELVADRSRIEFLIKIRRKTLFYTVVLILPTVLMAFLNVTVFYLPTASGEKMGLTMNVLLSIVVFLLLVSKILPPTSSSIPLVAKYLLLTFVLNIITIVITVVVCNIFFRSPITHRLPPWVRRLFLEILPMVMCMQRPPRDKGHLNAKPKRNGALKNATKGENHHPHCLAVNHMKEEKIISSTFNEDLSPNAQRAVDAIEFITDSIRDDAMIKEYRDDWKFVSMVVDRLLLYFFLGITLGGTIGIICSAPTVFDFIDQKEELKKLTERYRVGLFRDNATFPNIIHTSL</sequence>
<keyword evidence="10" id="KW-1015">Disulfide bond</keyword>
<dbReference type="GO" id="GO:0022848">
    <property type="term" value="F:acetylcholine-gated monoatomic cation-selective channel activity"/>
    <property type="evidence" value="ECO:0007669"/>
    <property type="project" value="InterPro"/>
</dbReference>
<keyword evidence="3" id="KW-1003">Cell membrane</keyword>
<dbReference type="GO" id="GO:0043005">
    <property type="term" value="C:neuron projection"/>
    <property type="evidence" value="ECO:0000318"/>
    <property type="project" value="GO_Central"/>
</dbReference>
<evidence type="ECO:0000313" key="18">
    <source>
        <dbReference type="EnsemblMetazoa" id="PPA04238.1"/>
    </source>
</evidence>
<feature type="signal peptide" evidence="17">
    <location>
        <begin position="1"/>
        <end position="19"/>
    </location>
</feature>
<organism evidence="18 19">
    <name type="scientific">Pristionchus pacificus</name>
    <name type="common">Parasitic nematode worm</name>
    <dbReference type="NCBI Taxonomy" id="54126"/>
    <lineage>
        <taxon>Eukaryota</taxon>
        <taxon>Metazoa</taxon>
        <taxon>Ecdysozoa</taxon>
        <taxon>Nematoda</taxon>
        <taxon>Chromadorea</taxon>
        <taxon>Rhabditida</taxon>
        <taxon>Rhabditina</taxon>
        <taxon>Diplogasteromorpha</taxon>
        <taxon>Diplogasteroidea</taxon>
        <taxon>Neodiplogasteridae</taxon>
        <taxon>Pristionchus</taxon>
    </lineage>
</organism>
<dbReference type="FunFam" id="1.20.58.390:FF:000035">
    <property type="entry name" value="Acetylcholine receptor subunit beta-like 1"/>
    <property type="match status" value="1"/>
</dbReference>
<dbReference type="PRINTS" id="PR00254">
    <property type="entry name" value="NICOTINICR"/>
</dbReference>
<gene>
    <name evidence="18" type="primary">WBGene00093792</name>
</gene>
<dbReference type="NCBIfam" id="TIGR00860">
    <property type="entry name" value="LIC"/>
    <property type="match status" value="1"/>
</dbReference>
<dbReference type="PROSITE" id="PS00236">
    <property type="entry name" value="NEUROTR_ION_CHANNEL"/>
    <property type="match status" value="2"/>
</dbReference>
<accession>A0A2A6BE73</accession>
<dbReference type="InterPro" id="IPR006201">
    <property type="entry name" value="Neur_channel"/>
</dbReference>
<comment type="similarity">
    <text evidence="1">Belongs to the ligand-gated ion channel (TC 1.A.9) family. Acetylcholine receptor (TC 1.A.9.1) subfamily.</text>
</comment>
<reference evidence="18" key="2">
    <citation type="submission" date="2022-06" db="UniProtKB">
        <authorList>
            <consortium name="EnsemblMetazoa"/>
        </authorList>
    </citation>
    <scope>IDENTIFICATION</scope>
    <source>
        <strain evidence="18">PS312</strain>
    </source>
</reference>
<keyword evidence="6 17" id="KW-1133">Transmembrane helix</keyword>
<dbReference type="GO" id="GO:0004888">
    <property type="term" value="F:transmembrane signaling receptor activity"/>
    <property type="evidence" value="ECO:0007669"/>
    <property type="project" value="InterPro"/>
</dbReference>
<dbReference type="GO" id="GO:0005231">
    <property type="term" value="F:excitatory extracellular ligand-gated monoatomic ion channel activity"/>
    <property type="evidence" value="ECO:0000318"/>
    <property type="project" value="GO_Central"/>
</dbReference>
<dbReference type="GO" id="GO:0098703">
    <property type="term" value="P:calcium ion import across plasma membrane"/>
    <property type="evidence" value="ECO:0000318"/>
    <property type="project" value="GO_Central"/>
</dbReference>
<keyword evidence="19" id="KW-1185">Reference proteome</keyword>
<dbReference type="Gene3D" id="1.20.58.390">
    <property type="entry name" value="Neurotransmitter-gated ion-channel transmembrane domain"/>
    <property type="match status" value="3"/>
</dbReference>
<keyword evidence="13" id="KW-0628">Postsynaptic cell membrane</keyword>
<dbReference type="Pfam" id="PF02931">
    <property type="entry name" value="Neur_chan_LBD"/>
    <property type="match status" value="2"/>
</dbReference>
<dbReference type="AlphaFoldDB" id="A0A2A6BE73"/>
<evidence type="ECO:0000256" key="15">
    <source>
        <dbReference type="ARBA" id="ARBA00023303"/>
    </source>
</evidence>
<evidence type="ECO:0000256" key="16">
    <source>
        <dbReference type="ARBA" id="ARBA00034104"/>
    </source>
</evidence>
<dbReference type="CDD" id="cd19064">
    <property type="entry name" value="LGIC_TM_nAChR"/>
    <property type="match status" value="1"/>
</dbReference>
<protein>
    <submittedName>
        <fullName evidence="18">Lev-1</fullName>
    </submittedName>
</protein>
<feature type="transmembrane region" description="Helical" evidence="17">
    <location>
        <begin position="387"/>
        <end position="409"/>
    </location>
</feature>
<dbReference type="EnsemblMetazoa" id="PPA04238.1">
    <property type="protein sequence ID" value="PPA04238.1"/>
    <property type="gene ID" value="WBGene00093792"/>
</dbReference>
<keyword evidence="11" id="KW-0675">Receptor</keyword>
<evidence type="ECO:0000256" key="14">
    <source>
        <dbReference type="ARBA" id="ARBA00023286"/>
    </source>
</evidence>
<feature type="transmembrane region" description="Helical" evidence="17">
    <location>
        <begin position="945"/>
        <end position="969"/>
    </location>
</feature>
<keyword evidence="14" id="KW-1071">Ligand-gated ion channel</keyword>
<evidence type="ECO:0000256" key="4">
    <source>
        <dbReference type="ARBA" id="ARBA00022692"/>
    </source>
</evidence>
<dbReference type="InterPro" id="IPR006029">
    <property type="entry name" value="Neurotrans-gated_channel_TM"/>
</dbReference>
<dbReference type="InterPro" id="IPR038050">
    <property type="entry name" value="Neuro_actylchol_rec"/>
</dbReference>
<dbReference type="GO" id="GO:0045202">
    <property type="term" value="C:synapse"/>
    <property type="evidence" value="ECO:0000318"/>
    <property type="project" value="GO_Central"/>
</dbReference>
<keyword evidence="4 17" id="KW-0812">Transmembrane</keyword>
<dbReference type="InterPro" id="IPR036734">
    <property type="entry name" value="Neur_chan_lig-bd_sf"/>
</dbReference>
<evidence type="ECO:0000256" key="1">
    <source>
        <dbReference type="ARBA" id="ARBA00009237"/>
    </source>
</evidence>
<dbReference type="Gene3D" id="2.70.170.10">
    <property type="entry name" value="Neurotransmitter-gated ion-channel ligand-binding domain"/>
    <property type="match status" value="2"/>
</dbReference>
<reference evidence="19" key="1">
    <citation type="journal article" date="2008" name="Nat. Genet.">
        <title>The Pristionchus pacificus genome provides a unique perspective on nematode lifestyle and parasitism.</title>
        <authorList>
            <person name="Dieterich C."/>
            <person name="Clifton S.W."/>
            <person name="Schuster L.N."/>
            <person name="Chinwalla A."/>
            <person name="Delehaunty K."/>
            <person name="Dinkelacker I."/>
            <person name="Fulton L."/>
            <person name="Fulton R."/>
            <person name="Godfrey J."/>
            <person name="Minx P."/>
            <person name="Mitreva M."/>
            <person name="Roeseler W."/>
            <person name="Tian H."/>
            <person name="Witte H."/>
            <person name="Yang S.P."/>
            <person name="Wilson R.K."/>
            <person name="Sommer R.J."/>
        </authorList>
    </citation>
    <scope>NUCLEOTIDE SEQUENCE [LARGE SCALE GENOMIC DNA]</scope>
    <source>
        <strain evidence="19">PS312</strain>
    </source>
</reference>
<name>A0A2A6BE73_PRIPA</name>
<dbReference type="InterPro" id="IPR018000">
    <property type="entry name" value="Neurotransmitter_ion_chnl_CS"/>
</dbReference>
<evidence type="ECO:0000256" key="9">
    <source>
        <dbReference type="ARBA" id="ARBA00023136"/>
    </source>
</evidence>
<dbReference type="CDD" id="cd18990">
    <property type="entry name" value="LGIC_ECD_GABAAR"/>
    <property type="match status" value="1"/>
</dbReference>
<evidence type="ECO:0000256" key="11">
    <source>
        <dbReference type="ARBA" id="ARBA00023170"/>
    </source>
</evidence>
<keyword evidence="2 17" id="KW-0813">Transport</keyword>
<evidence type="ECO:0000256" key="5">
    <source>
        <dbReference type="ARBA" id="ARBA00022729"/>
    </source>
</evidence>
<dbReference type="SUPFAM" id="SSF90112">
    <property type="entry name" value="Neurotransmitter-gated ion-channel transmembrane pore"/>
    <property type="match status" value="2"/>
</dbReference>
<dbReference type="GO" id="GO:1904315">
    <property type="term" value="F:transmitter-gated monoatomic ion channel activity involved in regulation of postsynaptic membrane potential"/>
    <property type="evidence" value="ECO:0000318"/>
    <property type="project" value="GO_Central"/>
</dbReference>
<evidence type="ECO:0000256" key="3">
    <source>
        <dbReference type="ARBA" id="ARBA00022475"/>
    </source>
</evidence>
<dbReference type="GO" id="GO:0042391">
    <property type="term" value="P:regulation of membrane potential"/>
    <property type="evidence" value="ECO:0000318"/>
    <property type="project" value="GO_Central"/>
</dbReference>
<evidence type="ECO:0000256" key="2">
    <source>
        <dbReference type="ARBA" id="ARBA00022448"/>
    </source>
</evidence>
<dbReference type="GO" id="GO:0007268">
    <property type="term" value="P:chemical synaptic transmission"/>
    <property type="evidence" value="ECO:0000318"/>
    <property type="project" value="GO_Central"/>
</dbReference>
<proteinExistence type="inferred from homology"/>
<feature type="transmembrane region" description="Helical" evidence="17">
    <location>
        <begin position="772"/>
        <end position="790"/>
    </location>
</feature>
<keyword evidence="8 17" id="KW-0406">Ion transport</keyword>
<feature type="transmembrane region" description="Helical" evidence="17">
    <location>
        <begin position="737"/>
        <end position="760"/>
    </location>
</feature>
<evidence type="ECO:0000256" key="12">
    <source>
        <dbReference type="ARBA" id="ARBA00023180"/>
    </source>
</evidence>
<evidence type="ECO:0000256" key="6">
    <source>
        <dbReference type="ARBA" id="ARBA00022989"/>
    </source>
</evidence>
<evidence type="ECO:0000256" key="13">
    <source>
        <dbReference type="ARBA" id="ARBA00023257"/>
    </source>
</evidence>
<evidence type="ECO:0000313" key="19">
    <source>
        <dbReference type="Proteomes" id="UP000005239"/>
    </source>
</evidence>